<organism evidence="3">
    <name type="scientific">Cladocopium goreaui</name>
    <dbReference type="NCBI Taxonomy" id="2562237"/>
    <lineage>
        <taxon>Eukaryota</taxon>
        <taxon>Sar</taxon>
        <taxon>Alveolata</taxon>
        <taxon>Dinophyceae</taxon>
        <taxon>Suessiales</taxon>
        <taxon>Symbiodiniaceae</taxon>
        <taxon>Cladocopium</taxon>
    </lineage>
</organism>
<name>A0A9P1BUE7_9DINO</name>
<evidence type="ECO:0000313" key="3">
    <source>
        <dbReference type="EMBL" id="CAI3979666.1"/>
    </source>
</evidence>
<feature type="region of interest" description="Disordered" evidence="1">
    <location>
        <begin position="44"/>
        <end position="65"/>
    </location>
</feature>
<evidence type="ECO:0000313" key="4">
    <source>
        <dbReference type="EMBL" id="CAL4766978.1"/>
    </source>
</evidence>
<feature type="compositionally biased region" description="Polar residues" evidence="1">
    <location>
        <begin position="945"/>
        <end position="958"/>
    </location>
</feature>
<reference evidence="3" key="1">
    <citation type="submission" date="2022-10" db="EMBL/GenBank/DDBJ databases">
        <authorList>
            <person name="Chen Y."/>
            <person name="Dougan E. K."/>
            <person name="Chan C."/>
            <person name="Rhodes N."/>
            <person name="Thang M."/>
        </authorList>
    </citation>
    <scope>NUCLEOTIDE SEQUENCE</scope>
</reference>
<evidence type="ECO:0000313" key="5">
    <source>
        <dbReference type="Proteomes" id="UP001152797"/>
    </source>
</evidence>
<gene>
    <name evidence="3" type="ORF">C1SCF055_LOCUS7603</name>
</gene>
<dbReference type="Pfam" id="PF07727">
    <property type="entry name" value="RVT_2"/>
    <property type="match status" value="1"/>
</dbReference>
<keyword evidence="5" id="KW-1185">Reference proteome</keyword>
<dbReference type="EMBL" id="CAMXCT020000504">
    <property type="protein sequence ID" value="CAL1133041.1"/>
    <property type="molecule type" value="Genomic_DNA"/>
</dbReference>
<feature type="compositionally biased region" description="Acidic residues" evidence="1">
    <location>
        <begin position="365"/>
        <end position="380"/>
    </location>
</feature>
<dbReference type="Gene3D" id="3.30.420.10">
    <property type="entry name" value="Ribonuclease H-like superfamily/Ribonuclease H"/>
    <property type="match status" value="1"/>
</dbReference>
<dbReference type="GO" id="GO:0008233">
    <property type="term" value="F:peptidase activity"/>
    <property type="evidence" value="ECO:0007669"/>
    <property type="project" value="UniProtKB-KW"/>
</dbReference>
<dbReference type="GO" id="GO:0006508">
    <property type="term" value="P:proteolysis"/>
    <property type="evidence" value="ECO:0007669"/>
    <property type="project" value="UniProtKB-KW"/>
</dbReference>
<dbReference type="EMBL" id="CAMXCT030000504">
    <property type="protein sequence ID" value="CAL4766978.1"/>
    <property type="molecule type" value="Genomic_DNA"/>
</dbReference>
<dbReference type="OrthoDB" id="8067857at2759"/>
<sequence>MSAWRPSCARPGAPATTATTSTSSRWDGGNSAWAWSAAVREEDDWAEGCELGGAGPGDGSQRDPWWEQHVADPWSANGTSDGSGEINKKYGQFNYDGWLDDEQMRMFNVAQVEKTTAASHGRWQGDQVAHGVGSWNESWSNYDAEKDRGKPTEKLVVPEFDGEGGSDHDLGRSARSYLRKIQVWLRCTKLPAHQRALALYNGLSGKAWIYAEELDVDKLATENGVSYFLQWVQTRFMEVEVSKVAQLMTDLFKRGRRRSDQQVRDFNVEFERMVLRLTEIQCHVPPLIKAWLYLDKLRLSEQEELALLSSVNNEYDCKKLQHAALVQDRAIRRPGAWGGEDAKGGGRRWTRQSVHMTTNEGGEMSSEDEKGDGDSDDGEIVDEDTAVEHYTAYMTYQGAKAKYKEVLKGRGVDQRAVDQRNQERLRLAKQRSYCSACKRRGHWHKDPECPLRQRSSSGTTSAAGAETVQSVNFVHQCFVTDSGVQALDEIYMTEYDLAASPCLCLRQSLFAIPGYDVGAVCGGGLQRQPTAIKEFDIGTSPCVCVRQLSPASSCFMTEECNGEGFIMDNEKGIQHGPQDDKLLAIIDTACTKTVAGYAWFEKYVQVADSLGLPVQTLDENEHFKFGASKVYRSMFSVKAWFAIHGKQFGVRVSIVPCNVPLLFSRPVLGSLGMCYDVAKQQVGLASLNLQELPLLTSPTGHPALLVSDFGKNPLLGELPEFSPEAVHIPAFEAYMIVFASSRLRSTAQPALTNLSSLSMPGSGTSPWAMRKGELAEALEMRGVTVHPNWSVPELRSILLEQLELEKPAKNENSMKGLTKLSLAELIAEAEKLQITMPPKPTRGLLMRMIRDTKSTPAQTLVTFGKFKGWMYQEVPLGYLQWSVQETRANQNSHPDLVRLAAWAQGEIERREKASSSGTPMQKDPEATAVIPPPRLKAMGRESDSSDTSWSRVASSCQKSRVRRGPEVISDSDLDEEPEDVNLTIKKLEDRLAALKKRGVKYDSNNLDTPDEFQAFENEDTIGLSRSGGEIEYNHFNFNAPDENEVFVNDIKKDATPGDLWSESPRARARAGMRRRRLANRSVAQKLRAEVVGLFEVMVACTLMAGSLTREIIEDPLWEAWAVLQPKHHVKAREAKTDCLELFAGEARISGAYARRKRAALQPRDVRYNHDLRRGHDQEEVLEDILHHRPRLVWVAPPCTVWCKFSHLNHSKQELRRLRQKESKLVRFTSRVFELQSGLGGIAVIENPRGSDLWRHPELQRFLGERACFADVDLCTFGLRSLQDGRPLRKPLALMTNDQAFADEISQRCQDPSHDHRPIQGRDTAWTAVYPTAFATAVVHAVDKAWAHPKELYVQYPTDLVPAEDSKDDPNKAEEIEEWAEEPIGANAISFKGKVNPKVAAVLKRVHQNLGHPPNRDLIRHLRVGGAPENVVRAAEQMVCRTCERSGRPPSSRVAQPCTALDFNEAIAADVIWLDTADAKNKPALNIVDLASTYQVVVPVESTKSEELGRAMLEGWINWAGAPKHLLVDLDSGFRDQFLQLMDSRSITVRCAAGQAHWQNGVCERHGATWKAIWKKLVEDLTILEDEFAEAIACTSDAKNQLRCACDLFDSHLGPEQFDNITADEKVSRAHAIRLGARTAFFSCQTKDALQRASQHKARVDKADYDAGDLVYIYRELRQRKGKKSGSAWIGPGTIIGREGHNFWVARGGRCLLAAPEHLRIAHHEEISEMIRLKTSMKELREIIDKGDDDIIDQDYEDGDHRAGESVPADMEWEQDPHGVEEQLDMEVEEAGGAIGQALRRERQLEAHARRRQALDDVPLNLKRQRGQQVLMVKHAISEKGKEKQLEKELPWQLIPPDEREMYRAAELKQWEEHVQFDAVRALSVEESIEVIKKVKPERILNSRFLYRDKNYAKRKADPSVPAKPKARLCIAGQNDPDLGKVDMVTDAPTTSRHSIILALQLALCRSWLVSVGDIRAAFLNGIQAPRELYFRQPKRGIPGLRPEQIIEVLKGVFGLSTSPKLWWMKLSGDLKKMKIHFDGHTFHIVQNVIDPCVFQIINDKEQSVAGLLLTHVDDLMLMAEPNLARHVQRKLKEMFPVDEWEENDFEYVGCEYHCSADKIEITQKNYIGNRVEKVTIGGGNNDAESASVEQVEENRTVIGCLSWLAKQTRPDIQFQVCQAQRKQRSPTIHDLKQTNKAVTDALQFKDCGITLRKIPEDNLCFIAFHDAAWGNTDPDHAAPQDEEWLGGHQVASQLGSLILLADENCMGPNGGNFSLVDWKSKASQRVCRSTFAGETMACSEALEGALFLRGLFTSFGTGVRVPDHQGGAYHPLHLITDCRSLYDHIHREGIPRAPSEKRLAIDLAGLRQALVIEAEHQWRKKHGDPFKPTPETPLRPPLHWLPTQEQMADLLTKRLKPDEWWGRINQGWMSLPLKQHAQGRQNFQDLVPV</sequence>
<dbReference type="Proteomes" id="UP001152797">
    <property type="component" value="Unassembled WGS sequence"/>
</dbReference>
<protein>
    <submittedName>
        <fullName evidence="4">Copia protein (Gag-int-pol protein) [Cleaved into: Copia VLP protein Copia protease ]</fullName>
    </submittedName>
</protein>
<feature type="region of interest" description="Disordered" evidence="1">
    <location>
        <begin position="938"/>
        <end position="973"/>
    </location>
</feature>
<comment type="caution">
    <text evidence="3">The sequence shown here is derived from an EMBL/GenBank/DDBJ whole genome shotgun (WGS) entry which is preliminary data.</text>
</comment>
<dbReference type="GO" id="GO:0003676">
    <property type="term" value="F:nucleic acid binding"/>
    <property type="evidence" value="ECO:0007669"/>
    <property type="project" value="InterPro"/>
</dbReference>
<evidence type="ECO:0000259" key="2">
    <source>
        <dbReference type="PROSITE" id="PS50994"/>
    </source>
</evidence>
<dbReference type="InterPro" id="IPR001584">
    <property type="entry name" value="Integrase_cat-core"/>
</dbReference>
<reference evidence="4 5" key="2">
    <citation type="submission" date="2024-05" db="EMBL/GenBank/DDBJ databases">
        <authorList>
            <person name="Chen Y."/>
            <person name="Shah S."/>
            <person name="Dougan E. K."/>
            <person name="Thang M."/>
            <person name="Chan C."/>
        </authorList>
    </citation>
    <scope>NUCLEOTIDE SEQUENCE [LARGE SCALE GENOMIC DNA]</scope>
</reference>
<dbReference type="InterPro" id="IPR013103">
    <property type="entry name" value="RVT_2"/>
</dbReference>
<proteinExistence type="predicted"/>
<feature type="region of interest" description="Disordered" evidence="1">
    <location>
        <begin position="336"/>
        <end position="380"/>
    </location>
</feature>
<dbReference type="GO" id="GO:0015074">
    <property type="term" value="P:DNA integration"/>
    <property type="evidence" value="ECO:0007669"/>
    <property type="project" value="InterPro"/>
</dbReference>
<keyword evidence="4" id="KW-0645">Protease</keyword>
<dbReference type="PROSITE" id="PS50994">
    <property type="entry name" value="INTEGRASE"/>
    <property type="match status" value="1"/>
</dbReference>
<keyword evidence="4" id="KW-0378">Hydrolase</keyword>
<dbReference type="InterPro" id="IPR012337">
    <property type="entry name" value="RNaseH-like_sf"/>
</dbReference>
<accession>A0A9P1BUE7</accession>
<feature type="region of interest" description="Disordered" evidence="1">
    <location>
        <begin position="1"/>
        <end position="29"/>
    </location>
</feature>
<feature type="domain" description="Integrase catalytic" evidence="2">
    <location>
        <begin position="1452"/>
        <end position="1622"/>
    </location>
</feature>
<dbReference type="EMBL" id="CAMXCT010000504">
    <property type="protein sequence ID" value="CAI3979666.1"/>
    <property type="molecule type" value="Genomic_DNA"/>
</dbReference>
<dbReference type="InterPro" id="IPR036397">
    <property type="entry name" value="RNaseH_sf"/>
</dbReference>
<evidence type="ECO:0000256" key="1">
    <source>
        <dbReference type="SAM" id="MobiDB-lite"/>
    </source>
</evidence>
<dbReference type="SUPFAM" id="SSF53098">
    <property type="entry name" value="Ribonuclease H-like"/>
    <property type="match status" value="1"/>
</dbReference>
<feature type="compositionally biased region" description="Low complexity" evidence="1">
    <location>
        <begin position="13"/>
        <end position="24"/>
    </location>
</feature>